<dbReference type="AlphaFoldDB" id="A0A3R6UV17"/>
<sequence>MKLDIQGRNQQLNFGVGFVRELDRIAPVQTAGMEFGMGLIKALPALQTYDPAVLSDIIYSATLGNSPRVGRQEVDEFIDSMDDVKTLGKLFDDVLKEINNSVPVKVAVKNMKA</sequence>
<evidence type="ECO:0000313" key="1">
    <source>
        <dbReference type="EMBL" id="RHW46816.1"/>
    </source>
</evidence>
<evidence type="ECO:0008006" key="3">
    <source>
        <dbReference type="Google" id="ProtNLM"/>
    </source>
</evidence>
<organism evidence="1 2">
    <name type="scientific">Bombilactobacillus bombi</name>
    <dbReference type="NCBI Taxonomy" id="1303590"/>
    <lineage>
        <taxon>Bacteria</taxon>
        <taxon>Bacillati</taxon>
        <taxon>Bacillota</taxon>
        <taxon>Bacilli</taxon>
        <taxon>Lactobacillales</taxon>
        <taxon>Lactobacillaceae</taxon>
        <taxon>Bombilactobacillus</taxon>
    </lineage>
</organism>
<protein>
    <recommendedName>
        <fullName evidence="3">Phage tail protein</fullName>
    </recommendedName>
</protein>
<dbReference type="EMBL" id="QOCS01000009">
    <property type="protein sequence ID" value="RHW46816.1"/>
    <property type="molecule type" value="Genomic_DNA"/>
</dbReference>
<name>A0A3R6UV17_9LACO</name>
<dbReference type="RefSeq" id="WP_118910630.1">
    <property type="nucleotide sequence ID" value="NZ_QOCS01000009.1"/>
</dbReference>
<dbReference type="Proteomes" id="UP000284822">
    <property type="component" value="Unassembled WGS sequence"/>
</dbReference>
<proteinExistence type="predicted"/>
<dbReference type="Pfam" id="PF12363">
    <property type="entry name" value="Phage_TAC_12"/>
    <property type="match status" value="1"/>
</dbReference>
<reference evidence="1 2" key="1">
    <citation type="submission" date="2018-07" db="EMBL/GenBank/DDBJ databases">
        <title>Genome sequences of six Lactobacillus spp. isolated from bumble bee guts.</title>
        <authorList>
            <person name="Motta E.V.S."/>
            <person name="Moran N.A."/>
        </authorList>
    </citation>
    <scope>NUCLEOTIDE SEQUENCE [LARGE SCALE GENOMIC DNA]</scope>
    <source>
        <strain evidence="1 2">LV-8.1</strain>
    </source>
</reference>
<gene>
    <name evidence="1" type="ORF">DS832_04830</name>
</gene>
<accession>A0A3R6UV17</accession>
<comment type="caution">
    <text evidence="1">The sequence shown here is derived from an EMBL/GenBank/DDBJ whole genome shotgun (WGS) entry which is preliminary data.</text>
</comment>
<evidence type="ECO:0000313" key="2">
    <source>
        <dbReference type="Proteomes" id="UP000284822"/>
    </source>
</evidence>
<dbReference type="InterPro" id="IPR024410">
    <property type="entry name" value="Phage_TAC_12"/>
</dbReference>